<dbReference type="InterPro" id="IPR053927">
    <property type="entry name" value="FlgK_helical"/>
</dbReference>
<dbReference type="Pfam" id="PF22638">
    <property type="entry name" value="FlgK_D1"/>
    <property type="match status" value="1"/>
</dbReference>
<dbReference type="GO" id="GO:0009424">
    <property type="term" value="C:bacterial-type flagellum hook"/>
    <property type="evidence" value="ECO:0007669"/>
    <property type="project" value="UniProtKB-UniRule"/>
</dbReference>
<dbReference type="Pfam" id="PF00460">
    <property type="entry name" value="Flg_bb_rod"/>
    <property type="match status" value="1"/>
</dbReference>
<dbReference type="GO" id="GO:0005198">
    <property type="term" value="F:structural molecule activity"/>
    <property type="evidence" value="ECO:0007669"/>
    <property type="project" value="UniProtKB-UniRule"/>
</dbReference>
<evidence type="ECO:0000256" key="3">
    <source>
        <dbReference type="ARBA" id="ARBA00009677"/>
    </source>
</evidence>
<accession>A0A175VGE0</accession>
<dbReference type="InterPro" id="IPR010930">
    <property type="entry name" value="Flg_bb/hook_C_dom"/>
</dbReference>
<dbReference type="AlphaFoldDB" id="A0A175VGE0"/>
<keyword evidence="6 7" id="KW-0975">Bacterial flagellum</keyword>
<evidence type="ECO:0000256" key="5">
    <source>
        <dbReference type="ARBA" id="ARBA00022525"/>
    </source>
</evidence>
<feature type="domain" description="Flagellar hook-associated protein FlgK helical" evidence="10">
    <location>
        <begin position="91"/>
        <end position="313"/>
    </location>
</feature>
<evidence type="ECO:0000259" key="10">
    <source>
        <dbReference type="Pfam" id="PF22638"/>
    </source>
</evidence>
<dbReference type="PANTHER" id="PTHR30033:SF1">
    <property type="entry name" value="FLAGELLAR HOOK-ASSOCIATED PROTEIN 1"/>
    <property type="match status" value="1"/>
</dbReference>
<evidence type="ECO:0000256" key="6">
    <source>
        <dbReference type="ARBA" id="ARBA00023143"/>
    </source>
</evidence>
<proteinExistence type="inferred from homology"/>
<reference evidence="11 12" key="1">
    <citation type="submission" date="2016-02" db="EMBL/GenBank/DDBJ databases">
        <title>Draft genome sequence of Aeromonas trota strain 1999lcr isolated from cerebrospinal fluid (CSF).</title>
        <authorList>
            <person name="Dallagassa C.B."/>
            <person name="Prediger K.C."/>
            <person name="Weiss V.A."/>
            <person name="Assis F.E."/>
            <person name="Baura V."/>
            <person name="Cruz L.M."/>
            <person name="Souza E.M."/>
            <person name="Pedrosa F.O."/>
            <person name="Fadel-Picheth C.M."/>
        </authorList>
    </citation>
    <scope>NUCLEOTIDE SEQUENCE [LARGE SCALE GENOMIC DNA]</scope>
    <source>
        <strain evidence="11 12">1999lcr</strain>
    </source>
</reference>
<dbReference type="NCBIfam" id="TIGR02492">
    <property type="entry name" value="flgK_ends"/>
    <property type="match status" value="1"/>
</dbReference>
<comment type="caution">
    <text evidence="11">The sequence shown here is derived from an EMBL/GenBank/DDBJ whole genome shotgun (WGS) entry which is preliminary data.</text>
</comment>
<feature type="domain" description="Flagellar basal body rod protein N-terminal" evidence="8">
    <location>
        <begin position="4"/>
        <end position="33"/>
    </location>
</feature>
<dbReference type="Pfam" id="PF06429">
    <property type="entry name" value="Flg_bbr_C"/>
    <property type="match status" value="1"/>
</dbReference>
<organism evidence="11 12">
    <name type="scientific">Aeromonas enteropelogenes</name>
    <name type="common">Aeromonas trota</name>
    <dbReference type="NCBI Taxonomy" id="29489"/>
    <lineage>
        <taxon>Bacteria</taxon>
        <taxon>Pseudomonadati</taxon>
        <taxon>Pseudomonadota</taxon>
        <taxon>Gammaproteobacteria</taxon>
        <taxon>Aeromonadales</taxon>
        <taxon>Aeromonadaceae</taxon>
        <taxon>Aeromonas</taxon>
    </lineage>
</organism>
<dbReference type="InterPro" id="IPR002371">
    <property type="entry name" value="FlgK"/>
</dbReference>
<gene>
    <name evidence="7" type="primary">flgK</name>
    <name evidence="11" type="ORF">LCR_16800</name>
</gene>
<feature type="domain" description="Flagellar basal-body/hook protein C-terminal" evidence="9">
    <location>
        <begin position="398"/>
        <end position="437"/>
    </location>
</feature>
<dbReference type="EMBL" id="JMGO02000006">
    <property type="protein sequence ID" value="KXU79775.1"/>
    <property type="molecule type" value="Genomic_DNA"/>
</dbReference>
<evidence type="ECO:0000259" key="9">
    <source>
        <dbReference type="Pfam" id="PF06429"/>
    </source>
</evidence>
<name>A0A175VGE0_AEREN</name>
<sequence>MSLINIGFSGLSAAQIALNVSAQNIANVDTAGYSRQEATMGTLAGFGRMDNGMGVAVNGVRRITDAYMVTQHWRGMSAVGSSLSHYQYINTAEQLLGSESMNISKGLDSFFSALSAAVDSPETPAQRSQIVSSAGALINRFGQLNESLLTQEKQIDDQLGSSVKQVNSYLNQVAELNQQIADQQSKGVNTSALEDSRDQVVRELSGLVEVRVNRQGDGSYALSLPQGQPLVVGGSASRLALTGDKLKLDFAGQTFEIPSLQGGSLAGILDYRANTLRPMRDEIGQIAKQLADDFNKVQTAGVDLNGKPGKAMFVYDPLDPAGTLRLADGFTGSDLAFAKTGGAGDNSNLQDMLTIKDAQYDAYSSLLGDLAVKSGQAKATMEADANMEKQLARNLSSVSGVNLDEEGMKIMSYTQLYQANAKVISTADQLFGSILNLF</sequence>
<keyword evidence="11" id="KW-0282">Flagellum</keyword>
<dbReference type="Proteomes" id="UP000078435">
    <property type="component" value="Unassembled WGS sequence"/>
</dbReference>
<dbReference type="InterPro" id="IPR001444">
    <property type="entry name" value="Flag_bb_rod_N"/>
</dbReference>
<evidence type="ECO:0000256" key="4">
    <source>
        <dbReference type="ARBA" id="ARBA00016244"/>
    </source>
</evidence>
<dbReference type="PANTHER" id="PTHR30033">
    <property type="entry name" value="FLAGELLAR HOOK-ASSOCIATED PROTEIN 1"/>
    <property type="match status" value="1"/>
</dbReference>
<dbReference type="GO" id="GO:0005576">
    <property type="term" value="C:extracellular region"/>
    <property type="evidence" value="ECO:0007669"/>
    <property type="project" value="UniProtKB-SubCell"/>
</dbReference>
<evidence type="ECO:0000259" key="8">
    <source>
        <dbReference type="Pfam" id="PF00460"/>
    </source>
</evidence>
<dbReference type="OrthoDB" id="9802553at2"/>
<dbReference type="SUPFAM" id="SSF64518">
    <property type="entry name" value="Phase 1 flagellin"/>
    <property type="match status" value="1"/>
</dbReference>
<keyword evidence="5 7" id="KW-0964">Secreted</keyword>
<keyword evidence="11" id="KW-0966">Cell projection</keyword>
<comment type="similarity">
    <text evidence="3 7">Belongs to the flagella basal body rod proteins family.</text>
</comment>
<comment type="subcellular location">
    <subcellularLocation>
        <location evidence="1 7">Bacterial flagellum</location>
    </subcellularLocation>
    <subcellularLocation>
        <location evidence="2 7">Secreted</location>
    </subcellularLocation>
</comment>
<evidence type="ECO:0000256" key="7">
    <source>
        <dbReference type="RuleBase" id="RU362065"/>
    </source>
</evidence>
<dbReference type="PRINTS" id="PR01005">
    <property type="entry name" value="FLGHOOKAP1"/>
</dbReference>
<evidence type="ECO:0000313" key="12">
    <source>
        <dbReference type="Proteomes" id="UP000078435"/>
    </source>
</evidence>
<evidence type="ECO:0000313" key="11">
    <source>
        <dbReference type="EMBL" id="KXU79775.1"/>
    </source>
</evidence>
<dbReference type="RefSeq" id="WP_026456964.1">
    <property type="nucleotide sequence ID" value="NZ_CP082887.1"/>
</dbReference>
<keyword evidence="11" id="KW-0969">Cilium</keyword>
<dbReference type="GO" id="GO:0044780">
    <property type="term" value="P:bacterial-type flagellum assembly"/>
    <property type="evidence" value="ECO:0007669"/>
    <property type="project" value="InterPro"/>
</dbReference>
<evidence type="ECO:0000256" key="1">
    <source>
        <dbReference type="ARBA" id="ARBA00004365"/>
    </source>
</evidence>
<protein>
    <recommendedName>
        <fullName evidence="4 7">Flagellar hook-associated protein 1</fullName>
        <shortName evidence="7">HAP1</shortName>
    </recommendedName>
</protein>
<evidence type="ECO:0000256" key="2">
    <source>
        <dbReference type="ARBA" id="ARBA00004613"/>
    </source>
</evidence>